<dbReference type="InterPro" id="IPR056792">
    <property type="entry name" value="PRC_RimM"/>
</dbReference>
<dbReference type="InterPro" id="IPR011961">
    <property type="entry name" value="RimM"/>
</dbReference>
<evidence type="ECO:0000313" key="10">
    <source>
        <dbReference type="Proteomes" id="UP000295805"/>
    </source>
</evidence>
<dbReference type="EMBL" id="SMCX01000002">
    <property type="protein sequence ID" value="TCW26295.1"/>
    <property type="molecule type" value="Genomic_DNA"/>
</dbReference>
<evidence type="ECO:0000256" key="2">
    <source>
        <dbReference type="ARBA" id="ARBA00022517"/>
    </source>
</evidence>
<gene>
    <name evidence="5 8" type="primary">rimM</name>
    <name evidence="9" type="ORF">EDD19_102194</name>
    <name evidence="8" type="ORF">M3D93_13580</name>
</gene>
<dbReference type="InterPro" id="IPR002676">
    <property type="entry name" value="RimM_N"/>
</dbReference>
<evidence type="ECO:0000313" key="8">
    <source>
        <dbReference type="EMBL" id="MCT2118766.1"/>
    </source>
</evidence>
<dbReference type="InterPro" id="IPR011033">
    <property type="entry name" value="PRC_barrel-like_sf"/>
</dbReference>
<dbReference type="Pfam" id="PF24986">
    <property type="entry name" value="PRC_RimM"/>
    <property type="match status" value="1"/>
</dbReference>
<keyword evidence="4 5" id="KW-0143">Chaperone</keyword>
<dbReference type="RefSeq" id="WP_007632877.1">
    <property type="nucleotide sequence ID" value="NZ_CP143053.1"/>
</dbReference>
<evidence type="ECO:0000259" key="6">
    <source>
        <dbReference type="Pfam" id="PF01782"/>
    </source>
</evidence>
<dbReference type="SUPFAM" id="SSF50346">
    <property type="entry name" value="PRC-barrel domain"/>
    <property type="match status" value="1"/>
</dbReference>
<comment type="caution">
    <text evidence="9">The sequence shown here is derived from an EMBL/GenBank/DDBJ whole genome shotgun (WGS) entry which is preliminary data.</text>
</comment>
<organism evidence="9 10">
    <name type="scientific">Dietzia cinnamea</name>
    <dbReference type="NCBI Taxonomy" id="321318"/>
    <lineage>
        <taxon>Bacteria</taxon>
        <taxon>Bacillati</taxon>
        <taxon>Actinomycetota</taxon>
        <taxon>Actinomycetes</taxon>
        <taxon>Mycobacteriales</taxon>
        <taxon>Dietziaceae</taxon>
        <taxon>Dietzia</taxon>
    </lineage>
</organism>
<feature type="domain" description="RimM N-terminal" evidence="6">
    <location>
        <begin position="4"/>
        <end position="90"/>
    </location>
</feature>
<reference evidence="8" key="2">
    <citation type="submission" date="2022-04" db="EMBL/GenBank/DDBJ databases">
        <title>Human microbiome associated bacterial genomes.</title>
        <authorList>
            <person name="Sandstrom S."/>
            <person name="Salamzade R."/>
            <person name="Kalan L.R."/>
        </authorList>
    </citation>
    <scope>NUCLEOTIDE SEQUENCE</scope>
    <source>
        <strain evidence="8">P3-SID1762</strain>
    </source>
</reference>
<comment type="function">
    <text evidence="5">An accessory protein needed during the final step in the assembly of 30S ribosomal subunit, possibly for assembly of the head region. Essential for efficient processing of 16S rRNA. May be needed both before and after RbfA during the maturation of 16S rRNA. It has affinity for free ribosomal 30S subunits but not for 70S ribosomes.</text>
</comment>
<dbReference type="GO" id="GO:0043022">
    <property type="term" value="F:ribosome binding"/>
    <property type="evidence" value="ECO:0007669"/>
    <property type="project" value="InterPro"/>
</dbReference>
<dbReference type="Gene3D" id="2.30.30.240">
    <property type="entry name" value="PRC-barrel domain"/>
    <property type="match status" value="1"/>
</dbReference>
<dbReference type="EMBL" id="JALXTC010000076">
    <property type="protein sequence ID" value="MCT2118766.1"/>
    <property type="molecule type" value="Genomic_DNA"/>
</dbReference>
<evidence type="ECO:0000259" key="7">
    <source>
        <dbReference type="Pfam" id="PF24986"/>
    </source>
</evidence>
<dbReference type="AlphaFoldDB" id="A0A177JUA4"/>
<keyword evidence="3 5" id="KW-0698">rRNA processing</keyword>
<proteinExistence type="inferred from homology"/>
<keyword evidence="2 5" id="KW-0690">Ribosome biogenesis</keyword>
<comment type="subunit">
    <text evidence="5">Binds ribosomal protein uS19.</text>
</comment>
<dbReference type="GO" id="GO:0005737">
    <property type="term" value="C:cytoplasm"/>
    <property type="evidence" value="ECO:0007669"/>
    <property type="project" value="UniProtKB-SubCell"/>
</dbReference>
<dbReference type="HAMAP" id="MF_00014">
    <property type="entry name" value="Ribosome_mat_RimM"/>
    <property type="match status" value="1"/>
</dbReference>
<evidence type="ECO:0000313" key="9">
    <source>
        <dbReference type="EMBL" id="TCW26295.1"/>
    </source>
</evidence>
<dbReference type="Pfam" id="PF01782">
    <property type="entry name" value="RimM"/>
    <property type="match status" value="1"/>
</dbReference>
<dbReference type="Proteomes" id="UP001206890">
    <property type="component" value="Unassembled WGS sequence"/>
</dbReference>
<comment type="similarity">
    <text evidence="5">Belongs to the RimM family.</text>
</comment>
<dbReference type="OrthoDB" id="5381335at2"/>
<dbReference type="InterPro" id="IPR009000">
    <property type="entry name" value="Transl_B-barrel_sf"/>
</dbReference>
<comment type="domain">
    <text evidence="5">The PRC barrel domain binds ribosomal protein uS19.</text>
</comment>
<dbReference type="GO" id="GO:0005840">
    <property type="term" value="C:ribosome"/>
    <property type="evidence" value="ECO:0007669"/>
    <property type="project" value="InterPro"/>
</dbReference>
<evidence type="ECO:0000256" key="3">
    <source>
        <dbReference type="ARBA" id="ARBA00022552"/>
    </source>
</evidence>
<evidence type="ECO:0000256" key="5">
    <source>
        <dbReference type="HAMAP-Rule" id="MF_00014"/>
    </source>
</evidence>
<dbReference type="InterPro" id="IPR036976">
    <property type="entry name" value="RimM_N_sf"/>
</dbReference>
<sequence length="177" mass="18742">MELVVGRVVKSHGVRGELVVEVRTDSPEERFAPGARLTGRVGKGDRATDRDVTVEAARSHSGRLLVRLAGVSDRDTADALRGMLLLVDSAELPDPEDPDEYHDHQLVGLRVLDTSGAPLGEVTEIVHTPAGELLGIRLTDGADALVPFVTEMVPEVDVPGGTCVIDPPEGLLDLGTS</sequence>
<dbReference type="PANTHER" id="PTHR33692:SF1">
    <property type="entry name" value="RIBOSOME MATURATION FACTOR RIMM"/>
    <property type="match status" value="1"/>
</dbReference>
<dbReference type="SUPFAM" id="SSF50447">
    <property type="entry name" value="Translation proteins"/>
    <property type="match status" value="1"/>
</dbReference>
<evidence type="ECO:0000256" key="1">
    <source>
        <dbReference type="ARBA" id="ARBA00022490"/>
    </source>
</evidence>
<comment type="subcellular location">
    <subcellularLocation>
        <location evidence="5">Cytoplasm</location>
    </subcellularLocation>
</comment>
<dbReference type="Gene3D" id="2.40.30.60">
    <property type="entry name" value="RimM"/>
    <property type="match status" value="1"/>
</dbReference>
<dbReference type="GeneID" id="89530770"/>
<evidence type="ECO:0000256" key="4">
    <source>
        <dbReference type="ARBA" id="ARBA00023186"/>
    </source>
</evidence>
<accession>A0A177JUA4</accession>
<name>A0A177JUA4_9ACTN</name>
<feature type="domain" description="Ribosome maturation factor RimM PRC barrel" evidence="7">
    <location>
        <begin position="104"/>
        <end position="171"/>
    </location>
</feature>
<dbReference type="GO" id="GO:0006364">
    <property type="term" value="P:rRNA processing"/>
    <property type="evidence" value="ECO:0007669"/>
    <property type="project" value="UniProtKB-UniRule"/>
</dbReference>
<protein>
    <recommendedName>
        <fullName evidence="5">Ribosome maturation factor RimM</fullName>
    </recommendedName>
</protein>
<keyword evidence="1 5" id="KW-0963">Cytoplasm</keyword>
<reference evidence="9 10" key="1">
    <citation type="submission" date="2019-03" db="EMBL/GenBank/DDBJ databases">
        <title>Root nodule microbial communities of legume samples collected from USA, Mexico and Botswana.</title>
        <authorList>
            <person name="Hirsch A."/>
        </authorList>
    </citation>
    <scope>NUCLEOTIDE SEQUENCE [LARGE SCALE GENOMIC DNA]</scope>
    <source>
        <strain evidence="9 10">55</strain>
    </source>
</reference>
<dbReference type="PANTHER" id="PTHR33692">
    <property type="entry name" value="RIBOSOME MATURATION FACTOR RIMM"/>
    <property type="match status" value="1"/>
</dbReference>
<dbReference type="NCBIfam" id="TIGR02273">
    <property type="entry name" value="16S_RimM"/>
    <property type="match status" value="1"/>
</dbReference>
<dbReference type="GO" id="GO:0042274">
    <property type="term" value="P:ribosomal small subunit biogenesis"/>
    <property type="evidence" value="ECO:0007669"/>
    <property type="project" value="UniProtKB-UniRule"/>
</dbReference>
<dbReference type="Proteomes" id="UP000295805">
    <property type="component" value="Unassembled WGS sequence"/>
</dbReference>